<evidence type="ECO:0000256" key="1">
    <source>
        <dbReference type="SAM" id="SignalP"/>
    </source>
</evidence>
<dbReference type="Proteomes" id="UP000059542">
    <property type="component" value="Chromosome"/>
</dbReference>
<reference evidence="2 3" key="1">
    <citation type="submission" date="2015-12" db="EMBL/GenBank/DDBJ databases">
        <authorList>
            <person name="Shamseldin A."/>
            <person name="Moawad H."/>
            <person name="Abd El-Rahim W.M."/>
            <person name="Sadowsky M.J."/>
        </authorList>
    </citation>
    <scope>NUCLEOTIDE SEQUENCE [LARGE SCALE GENOMIC DNA]</scope>
    <source>
        <strain evidence="2 3">DG5B</strain>
    </source>
</reference>
<organism evidence="2 3">
    <name type="scientific">Hymenobacter sedentarius</name>
    <dbReference type="NCBI Taxonomy" id="1411621"/>
    <lineage>
        <taxon>Bacteria</taxon>
        <taxon>Pseudomonadati</taxon>
        <taxon>Bacteroidota</taxon>
        <taxon>Cytophagia</taxon>
        <taxon>Cytophagales</taxon>
        <taxon>Hymenobacteraceae</taxon>
        <taxon>Hymenobacter</taxon>
    </lineage>
</organism>
<dbReference type="AlphaFoldDB" id="A0A0U4B1S0"/>
<feature type="signal peptide" evidence="1">
    <location>
        <begin position="1"/>
        <end position="20"/>
    </location>
</feature>
<keyword evidence="3" id="KW-1185">Reference proteome</keyword>
<dbReference type="RefSeq" id="WP_068197546.1">
    <property type="nucleotide sequence ID" value="NZ_CP013909.1"/>
</dbReference>
<dbReference type="KEGG" id="hyg:AUC43_19120"/>
<proteinExistence type="predicted"/>
<feature type="chain" id="PRO_5006847079" evidence="1">
    <location>
        <begin position="21"/>
        <end position="188"/>
    </location>
</feature>
<evidence type="ECO:0000313" key="2">
    <source>
        <dbReference type="EMBL" id="ALW87005.1"/>
    </source>
</evidence>
<protein>
    <submittedName>
        <fullName evidence="2">Uncharacterized protein</fullName>
    </submittedName>
</protein>
<dbReference type="OrthoDB" id="946891at2"/>
<sequence length="188" mass="21156">MKAARFFFSLLLLLARPALAQLHPIPPGAYRTAEAYHRRQPQPAGTNAFYPDKRSQLVVEVPQGARTQKVRLIPDSVWGYASGKGRTFRFFRGEEYQLLYADTLCLYSSNIGLAKGAPPGAPRYFFSRGLKGLIFPLTVRYLREMYEASSPAFVAALGQLRFGQSLADFDRKTGLYRVTTLYREAAVH</sequence>
<gene>
    <name evidence="2" type="ORF">AUC43_19120</name>
</gene>
<dbReference type="EMBL" id="CP013909">
    <property type="protein sequence ID" value="ALW87005.1"/>
    <property type="molecule type" value="Genomic_DNA"/>
</dbReference>
<accession>A0A0U4B1S0</accession>
<keyword evidence="1" id="KW-0732">Signal</keyword>
<evidence type="ECO:0000313" key="3">
    <source>
        <dbReference type="Proteomes" id="UP000059542"/>
    </source>
</evidence>
<name>A0A0U4B1S0_9BACT</name>